<protein>
    <submittedName>
        <fullName evidence="1">Uncharacterized protein</fullName>
    </submittedName>
</protein>
<gene>
    <name evidence="1" type="ORF">HaLaN_04597</name>
</gene>
<evidence type="ECO:0000313" key="1">
    <source>
        <dbReference type="EMBL" id="GFH09454.1"/>
    </source>
</evidence>
<comment type="caution">
    <text evidence="1">The sequence shown here is derived from an EMBL/GenBank/DDBJ whole genome shotgun (WGS) entry which is preliminary data.</text>
</comment>
<organism evidence="1 2">
    <name type="scientific">Haematococcus lacustris</name>
    <name type="common">Green alga</name>
    <name type="synonym">Haematococcus pluvialis</name>
    <dbReference type="NCBI Taxonomy" id="44745"/>
    <lineage>
        <taxon>Eukaryota</taxon>
        <taxon>Viridiplantae</taxon>
        <taxon>Chlorophyta</taxon>
        <taxon>core chlorophytes</taxon>
        <taxon>Chlorophyceae</taxon>
        <taxon>CS clade</taxon>
        <taxon>Chlamydomonadales</taxon>
        <taxon>Haematococcaceae</taxon>
        <taxon>Haematococcus</taxon>
    </lineage>
</organism>
<sequence length="55" mass="5992">MADAGSMGKLHWSFGAVWISFGATQQQPVMGNSQLVDGSLDQLDTPLLSLRLWTQ</sequence>
<dbReference type="EMBL" id="BLLF01000235">
    <property type="protein sequence ID" value="GFH09454.1"/>
    <property type="molecule type" value="Genomic_DNA"/>
</dbReference>
<accession>A0A699YRP4</accession>
<evidence type="ECO:0000313" key="2">
    <source>
        <dbReference type="Proteomes" id="UP000485058"/>
    </source>
</evidence>
<keyword evidence="2" id="KW-1185">Reference proteome</keyword>
<dbReference type="AlphaFoldDB" id="A0A699YRP4"/>
<name>A0A699YRP4_HAELA</name>
<proteinExistence type="predicted"/>
<reference evidence="1 2" key="1">
    <citation type="submission" date="2020-02" db="EMBL/GenBank/DDBJ databases">
        <title>Draft genome sequence of Haematococcus lacustris strain NIES-144.</title>
        <authorList>
            <person name="Morimoto D."/>
            <person name="Nakagawa S."/>
            <person name="Yoshida T."/>
            <person name="Sawayama S."/>
        </authorList>
    </citation>
    <scope>NUCLEOTIDE SEQUENCE [LARGE SCALE GENOMIC DNA]</scope>
    <source>
        <strain evidence="1 2">NIES-144</strain>
    </source>
</reference>
<dbReference type="Proteomes" id="UP000485058">
    <property type="component" value="Unassembled WGS sequence"/>
</dbReference>